<evidence type="ECO:0000313" key="2">
    <source>
        <dbReference type="Ensembl" id="ENSLBEP00000003852.1"/>
    </source>
</evidence>
<dbReference type="GeneTree" id="ENSGT00940000177022"/>
<dbReference type="Proteomes" id="UP000261660">
    <property type="component" value="Unplaced"/>
</dbReference>
<evidence type="ECO:0000259" key="1">
    <source>
        <dbReference type="Pfam" id="PF00078"/>
    </source>
</evidence>
<dbReference type="STRING" id="56723.ENSLBEP00000003852"/>
<dbReference type="InterPro" id="IPR000477">
    <property type="entry name" value="RT_dom"/>
</dbReference>
<name>A0A3Q3E968_9LABR</name>
<evidence type="ECO:0000313" key="3">
    <source>
        <dbReference type="Proteomes" id="UP000261660"/>
    </source>
</evidence>
<dbReference type="InterPro" id="IPR043502">
    <property type="entry name" value="DNA/RNA_pol_sf"/>
</dbReference>
<reference evidence="2" key="1">
    <citation type="submission" date="2025-08" db="UniProtKB">
        <authorList>
            <consortium name="Ensembl"/>
        </authorList>
    </citation>
    <scope>IDENTIFICATION</scope>
</reference>
<feature type="domain" description="Reverse transcriptase" evidence="1">
    <location>
        <begin position="217"/>
        <end position="264"/>
    </location>
</feature>
<dbReference type="Ensembl" id="ENSLBET00000004060.1">
    <property type="protein sequence ID" value="ENSLBEP00000003852.1"/>
    <property type="gene ID" value="ENSLBEG00000002981.1"/>
</dbReference>
<dbReference type="PANTHER" id="PTHR47027">
    <property type="entry name" value="REVERSE TRANSCRIPTASE DOMAIN-CONTAINING PROTEIN"/>
    <property type="match status" value="1"/>
</dbReference>
<reference evidence="2" key="2">
    <citation type="submission" date="2025-09" db="UniProtKB">
        <authorList>
            <consortium name="Ensembl"/>
        </authorList>
    </citation>
    <scope>IDENTIFICATION</scope>
</reference>
<protein>
    <recommendedName>
        <fullName evidence="1">Reverse transcriptase domain-containing protein</fullName>
    </recommendedName>
</protein>
<dbReference type="PANTHER" id="PTHR47027:SF26">
    <property type="entry name" value="REVERSE TRANSCRIPTASE DOMAIN-CONTAINING PROTEIN"/>
    <property type="match status" value="1"/>
</dbReference>
<dbReference type="SUPFAM" id="SSF56672">
    <property type="entry name" value="DNA/RNA polymerases"/>
    <property type="match status" value="1"/>
</dbReference>
<accession>A0A3Q3E968</accession>
<dbReference type="AlphaFoldDB" id="A0A3Q3E968"/>
<sequence length="318" mass="37164">MEKCQPKNLNKYKFQQVTRCSKPCNDTVRKQQLRENYRQAQFTFDKKIRFYKRKFSRGQSLRLDYLQTNNPQQFWREINKLGPRRIQKIPVEVVLSNDVLECRKEFVIKKWKTDFADLFSGSNIPPIFEDAFLEYACKLKDDLERNMGGENYSPNLFLNYDITLEEVKTAINKSKLKKAVGVEEIPNEVLKSPPLLNIPLALEIKNANLGIHLNDLTVGTLLYADDIALLAESEDDLQNMLNLVKTWCCRWRLSINQSKTQIIHFRKKAVPRSEKNLVYSTYSQLYDACVSPLLIYAAGVWGFKEKNFRCSEHLSPMF</sequence>
<keyword evidence="3" id="KW-1185">Reference proteome</keyword>
<dbReference type="InParanoid" id="A0A3Q3E968"/>
<organism evidence="2 3">
    <name type="scientific">Labrus bergylta</name>
    <name type="common">ballan wrasse</name>
    <dbReference type="NCBI Taxonomy" id="56723"/>
    <lineage>
        <taxon>Eukaryota</taxon>
        <taxon>Metazoa</taxon>
        <taxon>Chordata</taxon>
        <taxon>Craniata</taxon>
        <taxon>Vertebrata</taxon>
        <taxon>Euteleostomi</taxon>
        <taxon>Actinopterygii</taxon>
        <taxon>Neopterygii</taxon>
        <taxon>Teleostei</taxon>
        <taxon>Neoteleostei</taxon>
        <taxon>Acanthomorphata</taxon>
        <taxon>Eupercaria</taxon>
        <taxon>Labriformes</taxon>
        <taxon>Labridae</taxon>
        <taxon>Labrus</taxon>
    </lineage>
</organism>
<proteinExistence type="predicted"/>
<dbReference type="Pfam" id="PF00078">
    <property type="entry name" value="RVT_1"/>
    <property type="match status" value="1"/>
</dbReference>